<feature type="transmembrane region" description="Helical" evidence="2">
    <location>
        <begin position="53"/>
        <end position="75"/>
    </location>
</feature>
<feature type="transmembrane region" description="Helical" evidence="2">
    <location>
        <begin position="453"/>
        <end position="475"/>
    </location>
</feature>
<proteinExistence type="predicted"/>
<feature type="compositionally biased region" description="Basic and acidic residues" evidence="1">
    <location>
        <begin position="645"/>
        <end position="654"/>
    </location>
</feature>
<dbReference type="RefSeq" id="WP_323331866.1">
    <property type="nucleotide sequence ID" value="NZ_JAYFSI010000008.1"/>
</dbReference>
<keyword evidence="2" id="KW-1133">Transmembrane helix</keyword>
<gene>
    <name evidence="3" type="ORF">VA596_31640</name>
</gene>
<dbReference type="EMBL" id="JAYFSI010000008">
    <property type="protein sequence ID" value="MEA5364124.1"/>
    <property type="molecule type" value="Genomic_DNA"/>
</dbReference>
<feature type="region of interest" description="Disordered" evidence="1">
    <location>
        <begin position="630"/>
        <end position="654"/>
    </location>
</feature>
<feature type="transmembrane region" description="Helical" evidence="2">
    <location>
        <begin position="399"/>
        <end position="429"/>
    </location>
</feature>
<feature type="compositionally biased region" description="Acidic residues" evidence="1">
    <location>
        <begin position="632"/>
        <end position="644"/>
    </location>
</feature>
<sequence length="654" mass="68607">MVGVLIRMKLAVLRRSMSGQRAASMLAGGSIGLVLAIGTLVVGFSHFGSPETAVAVLSLLLMVWTLGWLFGPMLTGGDAVLRLEYFTLLPIRPRTLAIGMVGAGFVGITPVVALVAFAVLIVYGAHLGLVAALVAIPAVLLQLWFVVVLSKVGMQALGRLVRSRFGWELSSLVVGFVLGLQNTGWMDIGLAIRTFSGGWADGGGIVLRILPSSWAVVAVDAAGQGNWGTVALSLGGLAVLGAVLFFVFSALLSRQLVRGLSDGGTTQTGGDSLASKRILPGGPFGGVLGKELRLWVRDLRRARFLSIALWAGLFSGLFPLLDGNTVMLPFAGVITALFAGALSANVYGLDAGALWLTLVAPASERVDVRARQVAWLLLVAVPVLVLTALLTLVSGQGWAWPWVLAVLPAMLGGAAGLVPLVSLVGVAPFQDRPGGNPMDGFTDESGDQVRLKIFGMLFGQILLAVPAAVVVLIGFRTGNTLLGWAGVAAGLVTGAFYYWLFGRLAYRRLEKAGPEILDLMRKGVRAEVKVSADELEEGEQEAPEKKDDLSGPQNAAVALFVLLGVLLVIPQGFVSLGLSLFGATLPGWFLVAHVPSGLRVLVAIGSIVLGACSFGMVVLMHRVAKRKAEALAAEEEAEEPEEEKENGREHAAAR</sequence>
<feature type="transmembrane region" description="Helical" evidence="2">
    <location>
        <begin position="333"/>
        <end position="361"/>
    </location>
</feature>
<evidence type="ECO:0000313" key="3">
    <source>
        <dbReference type="EMBL" id="MEA5364124.1"/>
    </source>
</evidence>
<keyword evidence="2" id="KW-0472">Membrane</keyword>
<reference evidence="3 4" key="1">
    <citation type="submission" date="2023-12" db="EMBL/GenBank/DDBJ databases">
        <title>Amycolatopsis sp. V23-08.</title>
        <authorList>
            <person name="Somphong A."/>
        </authorList>
    </citation>
    <scope>NUCLEOTIDE SEQUENCE [LARGE SCALE GENOMIC DNA]</scope>
    <source>
        <strain evidence="3 4">V23-08</strain>
    </source>
</reference>
<feature type="transmembrane region" description="Helical" evidence="2">
    <location>
        <begin position="96"/>
        <end position="123"/>
    </location>
</feature>
<evidence type="ECO:0000256" key="1">
    <source>
        <dbReference type="SAM" id="MobiDB-lite"/>
    </source>
</evidence>
<keyword evidence="2" id="KW-0812">Transmembrane</keyword>
<feature type="transmembrane region" description="Helical" evidence="2">
    <location>
        <begin position="129"/>
        <end position="153"/>
    </location>
</feature>
<keyword evidence="4" id="KW-1185">Reference proteome</keyword>
<feature type="transmembrane region" description="Helical" evidence="2">
    <location>
        <begin position="21"/>
        <end position="47"/>
    </location>
</feature>
<feature type="transmembrane region" description="Helical" evidence="2">
    <location>
        <begin position="165"/>
        <end position="185"/>
    </location>
</feature>
<dbReference type="Proteomes" id="UP001304298">
    <property type="component" value="Unassembled WGS sequence"/>
</dbReference>
<evidence type="ECO:0008006" key="5">
    <source>
        <dbReference type="Google" id="ProtNLM"/>
    </source>
</evidence>
<feature type="transmembrane region" description="Helical" evidence="2">
    <location>
        <begin position="230"/>
        <end position="252"/>
    </location>
</feature>
<comment type="caution">
    <text evidence="3">The sequence shown here is derived from an EMBL/GenBank/DDBJ whole genome shotgun (WGS) entry which is preliminary data.</text>
</comment>
<protein>
    <recommendedName>
        <fullName evidence="5">ABC-2 type transport system permease protein</fullName>
    </recommendedName>
</protein>
<accession>A0ABU5REH9</accession>
<feature type="transmembrane region" description="Helical" evidence="2">
    <location>
        <begin position="598"/>
        <end position="619"/>
    </location>
</feature>
<feature type="transmembrane region" description="Helical" evidence="2">
    <location>
        <begin position="302"/>
        <end position="321"/>
    </location>
</feature>
<feature type="transmembrane region" description="Helical" evidence="2">
    <location>
        <begin position="373"/>
        <end position="393"/>
    </location>
</feature>
<feature type="transmembrane region" description="Helical" evidence="2">
    <location>
        <begin position="555"/>
        <end position="578"/>
    </location>
</feature>
<evidence type="ECO:0000256" key="2">
    <source>
        <dbReference type="SAM" id="Phobius"/>
    </source>
</evidence>
<organism evidence="3 4">
    <name type="scientific">Amycolatopsis heterodermiae</name>
    <dbReference type="NCBI Taxonomy" id="3110235"/>
    <lineage>
        <taxon>Bacteria</taxon>
        <taxon>Bacillati</taxon>
        <taxon>Actinomycetota</taxon>
        <taxon>Actinomycetes</taxon>
        <taxon>Pseudonocardiales</taxon>
        <taxon>Pseudonocardiaceae</taxon>
        <taxon>Amycolatopsis</taxon>
    </lineage>
</organism>
<name>A0ABU5REH9_9PSEU</name>
<feature type="transmembrane region" description="Helical" evidence="2">
    <location>
        <begin position="481"/>
        <end position="501"/>
    </location>
</feature>
<evidence type="ECO:0000313" key="4">
    <source>
        <dbReference type="Proteomes" id="UP001304298"/>
    </source>
</evidence>